<proteinExistence type="inferred from homology"/>
<dbReference type="GO" id="GO:0035999">
    <property type="term" value="P:tetrahydrofolate interconversion"/>
    <property type="evidence" value="ECO:0007669"/>
    <property type="project" value="TreeGrafter"/>
</dbReference>
<dbReference type="AlphaFoldDB" id="A0A6V8LSQ3"/>
<dbReference type="Proteomes" id="UP000494245">
    <property type="component" value="Unassembled WGS sequence"/>
</dbReference>
<evidence type="ECO:0000256" key="1">
    <source>
        <dbReference type="ARBA" id="ARBA00010638"/>
    </source>
</evidence>
<sequence length="207" mass="22362">MIAECPMAHNEATAPPPDKAALRRALLARRDALPSGAGSHAGARAAALLEALPRWREAREVLVYLAFRGEVDCSGIMEALWRRGARVLAPRCRPGERGVLDVACVSCLEELAPGAYGILEPDPNRCPALHAFAPDAALIPAVAYDRQGARLGFGQGYYDRLLARPALRDTFLVGLAHPFQVLDTLPTDPWDRPVHAVVTPEEVLFTG</sequence>
<dbReference type="NCBIfam" id="TIGR02727">
    <property type="entry name" value="MTHFS_bact"/>
    <property type="match status" value="1"/>
</dbReference>
<evidence type="ECO:0000313" key="6">
    <source>
        <dbReference type="EMBL" id="GFK93348.1"/>
    </source>
</evidence>
<evidence type="ECO:0000256" key="3">
    <source>
        <dbReference type="ARBA" id="ARBA00022840"/>
    </source>
</evidence>
<dbReference type="InterPro" id="IPR024185">
    <property type="entry name" value="FTHF_cligase-like_sf"/>
</dbReference>
<keyword evidence="3 4" id="KW-0067">ATP-binding</keyword>
<dbReference type="InterPro" id="IPR002698">
    <property type="entry name" value="FTHF_cligase"/>
</dbReference>
<dbReference type="Pfam" id="PF01812">
    <property type="entry name" value="5-FTHF_cyc-lig"/>
    <property type="match status" value="1"/>
</dbReference>
<dbReference type="SUPFAM" id="SSF100950">
    <property type="entry name" value="NagB/RpiA/CoA transferase-like"/>
    <property type="match status" value="1"/>
</dbReference>
<keyword evidence="6" id="KW-0436">Ligase</keyword>
<dbReference type="GO" id="GO:0005524">
    <property type="term" value="F:ATP binding"/>
    <property type="evidence" value="ECO:0007669"/>
    <property type="project" value="UniProtKB-KW"/>
</dbReference>
<keyword evidence="5" id="KW-0460">Magnesium</keyword>
<dbReference type="PANTHER" id="PTHR23407">
    <property type="entry name" value="ATPASE INHIBITOR/5-FORMYLTETRAHYDROFOLATE CYCLO-LIGASE"/>
    <property type="match status" value="1"/>
</dbReference>
<dbReference type="GO" id="GO:0030272">
    <property type="term" value="F:5-formyltetrahydrofolate cyclo-ligase activity"/>
    <property type="evidence" value="ECO:0007669"/>
    <property type="project" value="UniProtKB-EC"/>
</dbReference>
<protein>
    <recommendedName>
        <fullName evidence="5">5-formyltetrahydrofolate cyclo-ligase</fullName>
        <ecNumber evidence="5">6.3.3.2</ecNumber>
    </recommendedName>
</protein>
<dbReference type="InterPro" id="IPR037171">
    <property type="entry name" value="NagB/RpiA_transferase-like"/>
</dbReference>
<dbReference type="GO" id="GO:0009396">
    <property type="term" value="P:folic acid-containing compound biosynthetic process"/>
    <property type="evidence" value="ECO:0007669"/>
    <property type="project" value="TreeGrafter"/>
</dbReference>
<dbReference type="PIRSF" id="PIRSF006806">
    <property type="entry name" value="FTHF_cligase"/>
    <property type="match status" value="1"/>
</dbReference>
<comment type="catalytic activity">
    <reaction evidence="5">
        <text>(6S)-5-formyl-5,6,7,8-tetrahydrofolate + ATP = (6R)-5,10-methenyltetrahydrofolate + ADP + phosphate</text>
        <dbReference type="Rhea" id="RHEA:10488"/>
        <dbReference type="ChEBI" id="CHEBI:30616"/>
        <dbReference type="ChEBI" id="CHEBI:43474"/>
        <dbReference type="ChEBI" id="CHEBI:57455"/>
        <dbReference type="ChEBI" id="CHEBI:57457"/>
        <dbReference type="ChEBI" id="CHEBI:456216"/>
        <dbReference type="EC" id="6.3.3.2"/>
    </reaction>
</comment>
<feature type="binding site" evidence="4">
    <location>
        <position position="70"/>
    </location>
    <ligand>
        <name>substrate</name>
    </ligand>
</feature>
<feature type="binding site" evidence="4">
    <location>
        <begin position="150"/>
        <end position="158"/>
    </location>
    <ligand>
        <name>ATP</name>
        <dbReference type="ChEBI" id="CHEBI:30616"/>
    </ligand>
</feature>
<dbReference type="EMBL" id="BLTE01000004">
    <property type="protein sequence ID" value="GFK93348.1"/>
    <property type="molecule type" value="Genomic_DNA"/>
</dbReference>
<evidence type="ECO:0000256" key="5">
    <source>
        <dbReference type="RuleBase" id="RU361279"/>
    </source>
</evidence>
<reference evidence="6 7" key="2">
    <citation type="submission" date="2020-05" db="EMBL/GenBank/DDBJ databases">
        <title>Draft genome sequence of Desulfovibrio sp. strainFSS-1.</title>
        <authorList>
            <person name="Shimoshige H."/>
            <person name="Kobayashi H."/>
            <person name="Maekawa T."/>
        </authorList>
    </citation>
    <scope>NUCLEOTIDE SEQUENCE [LARGE SCALE GENOMIC DNA]</scope>
    <source>
        <strain evidence="6 7">SIID29052-01</strain>
    </source>
</reference>
<keyword evidence="7" id="KW-1185">Reference proteome</keyword>
<dbReference type="RefSeq" id="WP_235956850.1">
    <property type="nucleotide sequence ID" value="NZ_BLTE01000004.1"/>
</dbReference>
<comment type="similarity">
    <text evidence="1 5">Belongs to the 5-formyltetrahydrofolate cyclo-ligase family.</text>
</comment>
<feature type="binding site" evidence="4">
    <location>
        <position position="65"/>
    </location>
    <ligand>
        <name>substrate</name>
    </ligand>
</feature>
<evidence type="ECO:0000256" key="2">
    <source>
        <dbReference type="ARBA" id="ARBA00022741"/>
    </source>
</evidence>
<dbReference type="Gene3D" id="3.40.50.10420">
    <property type="entry name" value="NagB/RpiA/CoA transferase-like"/>
    <property type="match status" value="1"/>
</dbReference>
<keyword evidence="2 4" id="KW-0547">Nucleotide-binding</keyword>
<dbReference type="PANTHER" id="PTHR23407:SF1">
    <property type="entry name" value="5-FORMYLTETRAHYDROFOLATE CYCLO-LIGASE"/>
    <property type="match status" value="1"/>
</dbReference>
<dbReference type="GO" id="GO:0046872">
    <property type="term" value="F:metal ion binding"/>
    <property type="evidence" value="ECO:0007669"/>
    <property type="project" value="UniProtKB-KW"/>
</dbReference>
<accession>A0A6V8LSQ3</accession>
<feature type="binding site" evidence="4">
    <location>
        <begin position="19"/>
        <end position="23"/>
    </location>
    <ligand>
        <name>ATP</name>
        <dbReference type="ChEBI" id="CHEBI:30616"/>
    </ligand>
</feature>
<name>A0A6V8LSQ3_9BACT</name>
<comment type="cofactor">
    <cofactor evidence="5">
        <name>Mg(2+)</name>
        <dbReference type="ChEBI" id="CHEBI:18420"/>
    </cofactor>
</comment>
<evidence type="ECO:0000256" key="4">
    <source>
        <dbReference type="PIRSR" id="PIRSR006806-1"/>
    </source>
</evidence>
<gene>
    <name evidence="6" type="primary">ygfA</name>
    <name evidence="6" type="ORF">NNJEOMEG_01180</name>
</gene>
<reference evidence="6 7" key="1">
    <citation type="submission" date="2020-04" db="EMBL/GenBank/DDBJ databases">
        <authorList>
            <consortium name="Desulfovibrio sp. FSS-1 genome sequencing consortium"/>
            <person name="Shimoshige H."/>
            <person name="Kobayashi H."/>
            <person name="Maekawa T."/>
        </authorList>
    </citation>
    <scope>NUCLEOTIDE SEQUENCE [LARGE SCALE GENOMIC DNA]</scope>
    <source>
        <strain evidence="6 7">SIID29052-01</strain>
    </source>
</reference>
<comment type="caution">
    <text evidence="6">The sequence shown here is derived from an EMBL/GenBank/DDBJ whole genome shotgun (WGS) entry which is preliminary data.</text>
</comment>
<keyword evidence="5" id="KW-0479">Metal-binding</keyword>
<evidence type="ECO:0000313" key="7">
    <source>
        <dbReference type="Proteomes" id="UP000494245"/>
    </source>
</evidence>
<dbReference type="EC" id="6.3.3.2" evidence="5"/>
<organism evidence="6 7">
    <name type="scientific">Fundidesulfovibrio magnetotacticus</name>
    <dbReference type="NCBI Taxonomy" id="2730080"/>
    <lineage>
        <taxon>Bacteria</taxon>
        <taxon>Pseudomonadati</taxon>
        <taxon>Thermodesulfobacteriota</taxon>
        <taxon>Desulfovibrionia</taxon>
        <taxon>Desulfovibrionales</taxon>
        <taxon>Desulfovibrionaceae</taxon>
        <taxon>Fundidesulfovibrio</taxon>
    </lineage>
</organism>